<comment type="caution">
    <text evidence="5">The sequence shown here is derived from an EMBL/GenBank/DDBJ whole genome shotgun (WGS) entry which is preliminary data.</text>
</comment>
<feature type="chain" id="PRO_5038844154" evidence="4">
    <location>
        <begin position="20"/>
        <end position="350"/>
    </location>
</feature>
<evidence type="ECO:0000256" key="3">
    <source>
        <dbReference type="ARBA" id="ARBA00022729"/>
    </source>
</evidence>
<dbReference type="PANTHER" id="PTHR33376:SF7">
    <property type="entry name" value="C4-DICARBOXYLATE-BINDING PROTEIN DCTB"/>
    <property type="match status" value="1"/>
</dbReference>
<keyword evidence="2" id="KW-0813">Transport</keyword>
<sequence>MKKLLALCIVFALALTLCACGQEAPAEDSPAAASDGGDAELEPITIVFATPNGTANIESVYAAKWIELVEERSEGKITFDYTDSGALGSYTELLEGVQNGVYNMTITEPSYIATYVPESALLSLPLIYDSYDEATAILDGEVGQWYNALVAEKSNLEILNYFYCGFRYVCSEKEIDSLDDCKGVLIRSPEIDTYTDLLSLMGFSYVTMGFSEAYTSMDTGIINAVEVPLQNIYEGGFHRLGKYICGTRHLLSVNCIVANEEFMASLPEEYREIMMTALEEVTAEERVQCEASEQDYIEKLEADGAVFTEFDEASKAEIVEIFGQYWTEKIEALGNPEAVEMLNKIIEMKG</sequence>
<dbReference type="Proteomes" id="UP000824238">
    <property type="component" value="Unassembled WGS sequence"/>
</dbReference>
<proteinExistence type="inferred from homology"/>
<evidence type="ECO:0000313" key="6">
    <source>
        <dbReference type="Proteomes" id="UP000824238"/>
    </source>
</evidence>
<evidence type="ECO:0000256" key="2">
    <source>
        <dbReference type="ARBA" id="ARBA00022448"/>
    </source>
</evidence>
<feature type="signal peptide" evidence="4">
    <location>
        <begin position="1"/>
        <end position="19"/>
    </location>
</feature>
<dbReference type="NCBIfam" id="NF037995">
    <property type="entry name" value="TRAP_S1"/>
    <property type="match status" value="1"/>
</dbReference>
<evidence type="ECO:0000313" key="5">
    <source>
        <dbReference type="EMBL" id="HIR54751.1"/>
    </source>
</evidence>
<organism evidence="5 6">
    <name type="scientific">Candidatus Scatomorpha intestinigallinarum</name>
    <dbReference type="NCBI Taxonomy" id="2840923"/>
    <lineage>
        <taxon>Bacteria</taxon>
        <taxon>Bacillati</taxon>
        <taxon>Bacillota</taxon>
        <taxon>Clostridia</taxon>
        <taxon>Eubacteriales</taxon>
        <taxon>Candidatus Scatomorpha</taxon>
    </lineage>
</organism>
<dbReference type="InterPro" id="IPR038404">
    <property type="entry name" value="TRAP_DctP_sf"/>
</dbReference>
<dbReference type="Gene3D" id="3.40.190.170">
    <property type="entry name" value="Bacterial extracellular solute-binding protein, family 7"/>
    <property type="match status" value="1"/>
</dbReference>
<dbReference type="GO" id="GO:0055085">
    <property type="term" value="P:transmembrane transport"/>
    <property type="evidence" value="ECO:0007669"/>
    <property type="project" value="InterPro"/>
</dbReference>
<comment type="similarity">
    <text evidence="1">Belongs to the bacterial solute-binding protein 7 family.</text>
</comment>
<gene>
    <name evidence="5" type="ORF">IAD36_04000</name>
</gene>
<accession>A0A9D1DL16</accession>
<reference evidence="5" key="2">
    <citation type="journal article" date="2021" name="PeerJ">
        <title>Extensive microbial diversity within the chicken gut microbiome revealed by metagenomics and culture.</title>
        <authorList>
            <person name="Gilroy R."/>
            <person name="Ravi A."/>
            <person name="Getino M."/>
            <person name="Pursley I."/>
            <person name="Horton D.L."/>
            <person name="Alikhan N.F."/>
            <person name="Baker D."/>
            <person name="Gharbi K."/>
            <person name="Hall N."/>
            <person name="Watson M."/>
            <person name="Adriaenssens E.M."/>
            <person name="Foster-Nyarko E."/>
            <person name="Jarju S."/>
            <person name="Secka A."/>
            <person name="Antonio M."/>
            <person name="Oren A."/>
            <person name="Chaudhuri R.R."/>
            <person name="La Ragione R."/>
            <person name="Hildebrand F."/>
            <person name="Pallen M.J."/>
        </authorList>
    </citation>
    <scope>NUCLEOTIDE SEQUENCE</scope>
    <source>
        <strain evidence="5">ChiGjej3B3-7149</strain>
    </source>
</reference>
<evidence type="ECO:0000256" key="4">
    <source>
        <dbReference type="SAM" id="SignalP"/>
    </source>
</evidence>
<evidence type="ECO:0000256" key="1">
    <source>
        <dbReference type="ARBA" id="ARBA00009023"/>
    </source>
</evidence>
<dbReference type="PROSITE" id="PS51257">
    <property type="entry name" value="PROKAR_LIPOPROTEIN"/>
    <property type="match status" value="1"/>
</dbReference>
<dbReference type="InterPro" id="IPR018389">
    <property type="entry name" value="DctP_fam"/>
</dbReference>
<dbReference type="Pfam" id="PF03480">
    <property type="entry name" value="DctP"/>
    <property type="match status" value="1"/>
</dbReference>
<dbReference type="CDD" id="cd13603">
    <property type="entry name" value="PBP2_TRAP_Siap_TeaA_like"/>
    <property type="match status" value="1"/>
</dbReference>
<reference evidence="5" key="1">
    <citation type="submission" date="2020-10" db="EMBL/GenBank/DDBJ databases">
        <authorList>
            <person name="Gilroy R."/>
        </authorList>
    </citation>
    <scope>NUCLEOTIDE SEQUENCE</scope>
    <source>
        <strain evidence="5">ChiGjej3B3-7149</strain>
    </source>
</reference>
<dbReference type="AlphaFoldDB" id="A0A9D1DL16"/>
<dbReference type="PANTHER" id="PTHR33376">
    <property type="match status" value="1"/>
</dbReference>
<keyword evidence="3 4" id="KW-0732">Signal</keyword>
<dbReference type="EMBL" id="DVHH01000102">
    <property type="protein sequence ID" value="HIR54751.1"/>
    <property type="molecule type" value="Genomic_DNA"/>
</dbReference>
<protein>
    <submittedName>
        <fullName evidence="5">TRAP transporter substrate-binding protein</fullName>
    </submittedName>
</protein>
<name>A0A9D1DL16_9FIRM</name>